<evidence type="ECO:0000256" key="1">
    <source>
        <dbReference type="SAM" id="MobiDB-lite"/>
    </source>
</evidence>
<dbReference type="EMBL" id="FNKP01000002">
    <property type="protein sequence ID" value="SDR37705.1"/>
    <property type="molecule type" value="Genomic_DNA"/>
</dbReference>
<dbReference type="Pfam" id="PF04717">
    <property type="entry name" value="Phage_base_V"/>
    <property type="match status" value="1"/>
</dbReference>
<organism evidence="3 4">
    <name type="scientific">Paraburkholderia fungorum</name>
    <dbReference type="NCBI Taxonomy" id="134537"/>
    <lineage>
        <taxon>Bacteria</taxon>
        <taxon>Pseudomonadati</taxon>
        <taxon>Pseudomonadota</taxon>
        <taxon>Betaproteobacteria</taxon>
        <taxon>Burkholderiales</taxon>
        <taxon>Burkholderiaceae</taxon>
        <taxon>Paraburkholderia</taxon>
    </lineage>
</organism>
<reference evidence="4" key="1">
    <citation type="submission" date="2016-10" db="EMBL/GenBank/DDBJ databases">
        <authorList>
            <person name="Varghese N."/>
        </authorList>
    </citation>
    <scope>NUCLEOTIDE SEQUENCE [LARGE SCALE GENOMIC DNA]</scope>
    <source>
        <strain evidence="4">GAS106B</strain>
    </source>
</reference>
<accession>A0A1H1IIW4</accession>
<sequence length="232" mass="23664">MSGARLANAIRQQARMSTNDFALPRLATISSYDASNHAVKVQLQPEDPEIGPQESNWMPLGAIGIGNGWGFAVGPQIDDQVLVVYENGDFSSGTIVARVFSVAQKAIAVPSGEIWAVHQTGSFVKMVTNGDIDVSTAGNLNANVAGNMTANVTGNASTSATNASVTATGTASVTAPSISLGATGQSLMSFVTSAMVAFFNAHTHTSTTPGTPTSTPNQTMGSGQLTSTVKGG</sequence>
<gene>
    <name evidence="3" type="ORF">SAMN05443245_5256</name>
</gene>
<feature type="compositionally biased region" description="Polar residues" evidence="1">
    <location>
        <begin position="217"/>
        <end position="232"/>
    </location>
</feature>
<feature type="compositionally biased region" description="Low complexity" evidence="1">
    <location>
        <begin position="206"/>
        <end position="216"/>
    </location>
</feature>
<proteinExistence type="predicted"/>
<dbReference type="InterPro" id="IPR037026">
    <property type="entry name" value="Vgr_OB-fold_dom_sf"/>
</dbReference>
<dbReference type="AlphaFoldDB" id="A0A1H1IIW4"/>
<evidence type="ECO:0000259" key="2">
    <source>
        <dbReference type="Pfam" id="PF04717"/>
    </source>
</evidence>
<name>A0A1H1IIW4_9BURK</name>
<feature type="domain" description="Gp5/Type VI secretion system Vgr protein OB-fold" evidence="2">
    <location>
        <begin position="26"/>
        <end position="99"/>
    </location>
</feature>
<evidence type="ECO:0000313" key="3">
    <source>
        <dbReference type="EMBL" id="SDR37705.1"/>
    </source>
</evidence>
<protein>
    <recommendedName>
        <fullName evidence="2">Gp5/Type VI secretion system Vgr protein OB-fold domain-containing protein</fullName>
    </recommendedName>
</protein>
<keyword evidence="4" id="KW-1185">Reference proteome</keyword>
<dbReference type="SUPFAM" id="SSF69255">
    <property type="entry name" value="gp5 N-terminal domain-like"/>
    <property type="match status" value="1"/>
</dbReference>
<dbReference type="Gene3D" id="2.40.50.230">
    <property type="entry name" value="Gp5 N-terminal domain"/>
    <property type="match status" value="1"/>
</dbReference>
<dbReference type="Proteomes" id="UP000183487">
    <property type="component" value="Unassembled WGS sequence"/>
</dbReference>
<feature type="region of interest" description="Disordered" evidence="1">
    <location>
        <begin position="206"/>
        <end position="232"/>
    </location>
</feature>
<dbReference type="InterPro" id="IPR006531">
    <property type="entry name" value="Gp5/Vgr_OB"/>
</dbReference>
<evidence type="ECO:0000313" key="4">
    <source>
        <dbReference type="Proteomes" id="UP000183487"/>
    </source>
</evidence>